<dbReference type="InterPro" id="IPR013783">
    <property type="entry name" value="Ig-like_fold"/>
</dbReference>
<dbReference type="SUPFAM" id="SSF52058">
    <property type="entry name" value="L domain-like"/>
    <property type="match status" value="1"/>
</dbReference>
<feature type="domain" description="Ig-like" evidence="8">
    <location>
        <begin position="1508"/>
        <end position="1598"/>
    </location>
</feature>
<feature type="compositionally biased region" description="Basic and acidic residues" evidence="6">
    <location>
        <begin position="1152"/>
        <end position="1173"/>
    </location>
</feature>
<feature type="compositionally biased region" description="Low complexity" evidence="6">
    <location>
        <begin position="790"/>
        <end position="800"/>
    </location>
</feature>
<proteinExistence type="predicted"/>
<feature type="domain" description="Ig-like" evidence="8">
    <location>
        <begin position="2002"/>
        <end position="2090"/>
    </location>
</feature>
<feature type="region of interest" description="Disordered" evidence="6">
    <location>
        <begin position="710"/>
        <end position="746"/>
    </location>
</feature>
<evidence type="ECO:0000256" key="6">
    <source>
        <dbReference type="SAM" id="MobiDB-lite"/>
    </source>
</evidence>
<feature type="compositionally biased region" description="Polar residues" evidence="6">
    <location>
        <begin position="1140"/>
        <end position="1151"/>
    </location>
</feature>
<comment type="caution">
    <text evidence="9">The sequence shown here is derived from an EMBL/GenBank/DDBJ whole genome shotgun (WGS) entry which is preliminary data.</text>
</comment>
<dbReference type="InterPro" id="IPR032675">
    <property type="entry name" value="LRR_dom_sf"/>
</dbReference>
<dbReference type="PROSITE" id="PS50835">
    <property type="entry name" value="IG_LIKE"/>
    <property type="match status" value="9"/>
</dbReference>
<evidence type="ECO:0000256" key="3">
    <source>
        <dbReference type="ARBA" id="ARBA00022737"/>
    </source>
</evidence>
<dbReference type="InterPro" id="IPR013098">
    <property type="entry name" value="Ig_I-set"/>
</dbReference>
<dbReference type="SMART" id="SM00408">
    <property type="entry name" value="IGc2"/>
    <property type="match status" value="9"/>
</dbReference>
<feature type="compositionally biased region" description="Basic and acidic residues" evidence="6">
    <location>
        <begin position="967"/>
        <end position="978"/>
    </location>
</feature>
<dbReference type="PANTHER" id="PTHR45842:SF25">
    <property type="entry name" value="CARBOXYPEPTIDASE N SUBUNIT 2-LIKE"/>
    <property type="match status" value="1"/>
</dbReference>
<feature type="compositionally biased region" description="Pro residues" evidence="6">
    <location>
        <begin position="801"/>
        <end position="816"/>
    </location>
</feature>
<name>A0AAD7S0C4_9TELE</name>
<dbReference type="EMBL" id="JAINUG010000135">
    <property type="protein sequence ID" value="KAJ8393617.1"/>
    <property type="molecule type" value="Genomic_DNA"/>
</dbReference>
<gene>
    <name evidence="9" type="ORF">AAFF_G00058360</name>
</gene>
<dbReference type="InterPro" id="IPR003599">
    <property type="entry name" value="Ig_sub"/>
</dbReference>
<keyword evidence="1" id="KW-0433">Leucine-rich repeat</keyword>
<dbReference type="Pfam" id="PF13927">
    <property type="entry name" value="Ig_3"/>
    <property type="match status" value="3"/>
</dbReference>
<feature type="region of interest" description="Disordered" evidence="6">
    <location>
        <begin position="1027"/>
        <end position="1074"/>
    </location>
</feature>
<keyword evidence="2 7" id="KW-0732">Signal</keyword>
<feature type="region of interest" description="Disordered" evidence="6">
    <location>
        <begin position="956"/>
        <end position="1004"/>
    </location>
</feature>
<keyword evidence="10" id="KW-1185">Reference proteome</keyword>
<dbReference type="Gene3D" id="3.80.10.10">
    <property type="entry name" value="Ribonuclease Inhibitor"/>
    <property type="match status" value="2"/>
</dbReference>
<dbReference type="InterPro" id="IPR003591">
    <property type="entry name" value="Leu-rich_rpt_typical-subtyp"/>
</dbReference>
<feature type="domain" description="Ig-like" evidence="8">
    <location>
        <begin position="1703"/>
        <end position="1794"/>
    </location>
</feature>
<dbReference type="InterPro" id="IPR036179">
    <property type="entry name" value="Ig-like_dom_sf"/>
</dbReference>
<dbReference type="InterPro" id="IPR007110">
    <property type="entry name" value="Ig-like_dom"/>
</dbReference>
<keyword evidence="3" id="KW-0677">Repeat</keyword>
<protein>
    <recommendedName>
        <fullName evidence="8">Ig-like domain-containing protein</fullName>
    </recommendedName>
</protein>
<dbReference type="FunFam" id="2.60.40.10:FF:000537">
    <property type="entry name" value="immunoglobulin superfamily member 10"/>
    <property type="match status" value="1"/>
</dbReference>
<feature type="signal peptide" evidence="7">
    <location>
        <begin position="1"/>
        <end position="27"/>
    </location>
</feature>
<evidence type="ECO:0000259" key="8">
    <source>
        <dbReference type="PROSITE" id="PS50835"/>
    </source>
</evidence>
<dbReference type="FunFam" id="2.60.40.10:FF:001306">
    <property type="entry name" value="Matrix remodeling associated 5"/>
    <property type="match status" value="1"/>
</dbReference>
<feature type="domain" description="Ig-like" evidence="8">
    <location>
        <begin position="573"/>
        <end position="663"/>
    </location>
</feature>
<feature type="compositionally biased region" description="Low complexity" evidence="6">
    <location>
        <begin position="817"/>
        <end position="869"/>
    </location>
</feature>
<dbReference type="InterPro" id="IPR050467">
    <property type="entry name" value="LRFN"/>
</dbReference>
<feature type="region of interest" description="Disordered" evidence="6">
    <location>
        <begin position="901"/>
        <end position="920"/>
    </location>
</feature>
<evidence type="ECO:0000256" key="7">
    <source>
        <dbReference type="SAM" id="SignalP"/>
    </source>
</evidence>
<feature type="region of interest" description="Disordered" evidence="6">
    <location>
        <begin position="790"/>
        <end position="883"/>
    </location>
</feature>
<dbReference type="Gene3D" id="2.60.40.10">
    <property type="entry name" value="Immunoglobulins"/>
    <property type="match status" value="9"/>
</dbReference>
<dbReference type="InterPro" id="IPR003598">
    <property type="entry name" value="Ig_sub2"/>
</dbReference>
<feature type="compositionally biased region" description="Polar residues" evidence="6">
    <location>
        <begin position="870"/>
        <end position="881"/>
    </location>
</feature>
<keyword evidence="4" id="KW-1015">Disulfide bond</keyword>
<feature type="region of interest" description="Disordered" evidence="6">
    <location>
        <begin position="1228"/>
        <end position="1296"/>
    </location>
</feature>
<dbReference type="InterPro" id="IPR000483">
    <property type="entry name" value="Cys-rich_flank_reg_C"/>
</dbReference>
<reference evidence="9" key="1">
    <citation type="journal article" date="2023" name="Science">
        <title>Genome structures resolve the early diversification of teleost fishes.</title>
        <authorList>
            <person name="Parey E."/>
            <person name="Louis A."/>
            <person name="Montfort J."/>
            <person name="Bouchez O."/>
            <person name="Roques C."/>
            <person name="Iampietro C."/>
            <person name="Lluch J."/>
            <person name="Castinel A."/>
            <person name="Donnadieu C."/>
            <person name="Desvignes T."/>
            <person name="Floi Bucao C."/>
            <person name="Jouanno E."/>
            <person name="Wen M."/>
            <person name="Mejri S."/>
            <person name="Dirks R."/>
            <person name="Jansen H."/>
            <person name="Henkel C."/>
            <person name="Chen W.J."/>
            <person name="Zahm M."/>
            <person name="Cabau C."/>
            <person name="Klopp C."/>
            <person name="Thompson A.W."/>
            <person name="Robinson-Rechavi M."/>
            <person name="Braasch I."/>
            <person name="Lecointre G."/>
            <person name="Bobe J."/>
            <person name="Postlethwait J.H."/>
            <person name="Berthelot C."/>
            <person name="Roest Crollius H."/>
            <person name="Guiguen Y."/>
        </authorList>
    </citation>
    <scope>NUCLEOTIDE SEQUENCE</scope>
    <source>
        <strain evidence="9">NC1722</strain>
    </source>
</reference>
<feature type="domain" description="Ig-like" evidence="8">
    <location>
        <begin position="1899"/>
        <end position="1994"/>
    </location>
</feature>
<dbReference type="Proteomes" id="UP001221898">
    <property type="component" value="Unassembled WGS sequence"/>
</dbReference>
<dbReference type="PANTHER" id="PTHR45842">
    <property type="entry name" value="SYNAPTIC ADHESION-LIKE MOLECULE SALM"/>
    <property type="match status" value="1"/>
</dbReference>
<feature type="compositionally biased region" description="Basic residues" evidence="6">
    <location>
        <begin position="988"/>
        <end position="1004"/>
    </location>
</feature>
<dbReference type="InterPro" id="IPR000372">
    <property type="entry name" value="LRRNT"/>
</dbReference>
<evidence type="ECO:0000256" key="4">
    <source>
        <dbReference type="ARBA" id="ARBA00023157"/>
    </source>
</evidence>
<sequence length="2186" mass="242010">MAPLGVPPPCVMAVLVVLLVLPLALHACPRSCTCPGPREVHCTFRHLTSAPRNLPKDTERVNLGYNSIQTVSASEYTGLRRLEMLMLHGNNILSISPGAFYNLRSLQILKLSYNKLKTIDPSIFEGLSGLVRLHLDHNIIEFIEPLTFNGLISLKLLQLEGNLLRDVHPHTFVTMSFLWNFWSSSLRHLHLADNQLEYLQPGTLRHLGKLELLSLHGNPWTCDCQLRWLLEWNSKNKGVIKCKKERDSGASENCAACSSPQPLNGSQIFQLSPEQLSCDRPALRSPLKLKDSSSWEDAEPELPHSHDLESPLGHLTFVLSDSHENRAHVLCTVKRPGEGTSIVWGALKATGKVSVNVTLTTLLDCEIDRDELQRLWRLVAYYYESPAILERGLRQGYNESRPTFQYAQSPSEDSPYFTDLKGHLTAEPEWLLQPRVTLQLNRRKTTTKKLVLDFTTFISETIDGWGGQDGTSYTWAMIQRVAPGRIQSVLEGSEVSLECKVKSSGRQPVEWMLPDLSILKESNSRVVVSEEGTLVIDKGSPSDSGLYHCLVRTESDVDVVSFRVVVRELLLSPETINGKQMSVGSGESLTIPCSVSSAKPSEISWYLPSNQILQLATLKGNVYVSTNGSLIIKKATQEDAGEYSCLAVNLYGADMLSHLVEIKGNKDSEPPTVNEMELTSGDFHSSSKLYEEVSEVEGSGYLEIKRPVPTQTQHRMGGRHFGSRGHFSQGNTGRRVKDGKRKTNKSVKELDPNRWAQILAKTHAKTPTASSPQLITTMITTKTTITTPTLTTTTTATTTTAPPPPPPSPPPPPPIPATITTPTTTSTTTTTPTTTSTTASITITTPTTPSTTTTTAPTTTTTTVPNTTTNLSVRSSISGSGLTLDESTEKHTELEFPIKQSDFDLQPPPTLDVTPSPKQLERPVHRGKEILHIPTPPLLNPNSVTVAYTENPHVTVLSPQVPQPEPPLDRHTVQDRTKSTSNSDGTQRRRPPFRRRRPFQRRIRPIASSKNIPLPSPDRTQVTIAQVSTDTRGHKPTASKNTDSFPILDSDKSHSANPALSRQFTHDSSSREEKVTAGIHLPPATNVPAIIHEKATKKSMENSHKTHYAFTTHYPLHHDTFMLSTKPPVSTQKVTTVPYFNNRAQVTQTPSQERKQQNRNKEDSMSSLDKDGGKSTTKQQQPTKHISQFDQKTLAHSTVAPSFFTSAMSRLTKPDFSKWEFQPVTPFVPIQNPANKYLQPNVEKDTKLRTSGSNSKNPAYGDKLRDSLPRTSGKQREDTSKTRSESPKPPNVPAHHPWVLQQNALKKLNMPNTQPPSTSSFSWPYPNWFPAWPSGQGPRLHPSSSSRSWHLPHPWGRDTGVTNRPEITALIAKPTTFTMPLAQAASTPQTIRPTLSTSAGRARDFLLLSRLRNRYRQSQLDAFRLSQLGKFITAKPRINAPFPKPQPPPAPPKMHSPVTPASILLPTNKPHSTPSVLYGGRWHYSHWGPKKLSTALPFPNLMGNGVKPRITSVNVVSVSVLAETDMFLPCESSGEPVPALSWTKVSTGATIQANAKHGQRFEVLKNGTFVIKNVQLQDRGQYLCTAQNKFGSDRMVITLAVLTQPPKIVPPHPTDISVYLGRSINLDCLAEGRPQAQISWILPDRTFVREAGLPDTRAMLLTNGTLRIPAVNFSSKGDYKCIASNAAGADTVTYHVHVAALPPTINEVPSETMVMHTGRSVYIHCTAKGEPTPALKWSFPSGAQIKPSQFLGARFFVFPNGTLYVKSISPTDSGKYECSASNAVGSIKRVVQVDIRQEPSEPQRRLSKQHRVSAMYGSTVYLHCPKSTNTQRGALWRLPSKTLLDYHYSPQRSITAFPNGTLRILQLTEKDGGSYVCLFQRPNGEDMEVFQVEVLMKPPKIEHLGSAQKRVTYGENFQVDCVASGLPDPELSWSLPDGTMINNALQSDDSGARSRRYVMFDNGTLLLQQMGKRDEGDYTCYAKNKLGEDEMRVSIRVVVDSPRILSKDQVTLWGRLDEPVYMKCEARGEPPPTIIWLSPNNDIISSSSVRYQILGDGTLVIRKVSLADRGKYACVVRNTAGDNIQNVKLEVEAREPQINGRRGRTSVKVLAVSYQSTLLDCRAEGMPQPRITWTTSYGMSLPTPYMGGRFQVHKNGTLELRGLRKTDEGQFVCLAKNNLGEGKTTD</sequence>
<feature type="region of interest" description="Disordered" evidence="6">
    <location>
        <begin position="289"/>
        <end position="309"/>
    </location>
</feature>
<feature type="compositionally biased region" description="Basic and acidic residues" evidence="6">
    <location>
        <begin position="1262"/>
        <end position="1286"/>
    </location>
</feature>
<dbReference type="Pfam" id="PF07679">
    <property type="entry name" value="I-set"/>
    <property type="match status" value="5"/>
</dbReference>
<dbReference type="SMART" id="SM00013">
    <property type="entry name" value="LRRNT"/>
    <property type="match status" value="1"/>
</dbReference>
<dbReference type="FunFam" id="2.60.40.10:FF:001402">
    <property type="entry name" value="Matrix remodeling associated 5"/>
    <property type="match status" value="1"/>
</dbReference>
<feature type="chain" id="PRO_5042115202" description="Ig-like domain-containing protein" evidence="7">
    <location>
        <begin position="28"/>
        <end position="2186"/>
    </location>
</feature>
<dbReference type="Pfam" id="PF13855">
    <property type="entry name" value="LRR_8"/>
    <property type="match status" value="1"/>
</dbReference>
<feature type="domain" description="Ig-like" evidence="8">
    <location>
        <begin position="491"/>
        <end position="560"/>
    </location>
</feature>
<organism evidence="9 10">
    <name type="scientific">Aldrovandia affinis</name>
    <dbReference type="NCBI Taxonomy" id="143900"/>
    <lineage>
        <taxon>Eukaryota</taxon>
        <taxon>Metazoa</taxon>
        <taxon>Chordata</taxon>
        <taxon>Craniata</taxon>
        <taxon>Vertebrata</taxon>
        <taxon>Euteleostomi</taxon>
        <taxon>Actinopterygii</taxon>
        <taxon>Neopterygii</taxon>
        <taxon>Teleostei</taxon>
        <taxon>Notacanthiformes</taxon>
        <taxon>Halosauridae</taxon>
        <taxon>Aldrovandia</taxon>
    </lineage>
</organism>
<dbReference type="CDD" id="cd00096">
    <property type="entry name" value="Ig"/>
    <property type="match status" value="1"/>
</dbReference>
<accession>A0AAD7S0C4</accession>
<dbReference type="SMART" id="SM00082">
    <property type="entry name" value="LRRCT"/>
    <property type="match status" value="1"/>
</dbReference>
<keyword evidence="5" id="KW-0325">Glycoprotein</keyword>
<evidence type="ECO:0000313" key="10">
    <source>
        <dbReference type="Proteomes" id="UP001221898"/>
    </source>
</evidence>
<feature type="domain" description="Ig-like" evidence="8">
    <location>
        <begin position="2096"/>
        <end position="2186"/>
    </location>
</feature>
<feature type="domain" description="Ig-like" evidence="8">
    <location>
        <begin position="1606"/>
        <end position="1693"/>
    </location>
</feature>
<dbReference type="PROSITE" id="PS51450">
    <property type="entry name" value="LRR"/>
    <property type="match status" value="2"/>
</dbReference>
<dbReference type="SUPFAM" id="SSF48726">
    <property type="entry name" value="Immunoglobulin"/>
    <property type="match status" value="9"/>
</dbReference>
<dbReference type="SMART" id="SM00369">
    <property type="entry name" value="LRR_TYP"/>
    <property type="match status" value="5"/>
</dbReference>
<evidence type="ECO:0000313" key="9">
    <source>
        <dbReference type="EMBL" id="KAJ8393617.1"/>
    </source>
</evidence>
<dbReference type="InterPro" id="IPR001611">
    <property type="entry name" value="Leu-rich_rpt"/>
</dbReference>
<feature type="compositionally biased region" description="Polar residues" evidence="6">
    <location>
        <begin position="1174"/>
        <end position="1192"/>
    </location>
</feature>
<feature type="region of interest" description="Disordered" evidence="6">
    <location>
        <begin position="1140"/>
        <end position="1192"/>
    </location>
</feature>
<evidence type="ECO:0000256" key="1">
    <source>
        <dbReference type="ARBA" id="ARBA00022614"/>
    </source>
</evidence>
<feature type="compositionally biased region" description="Basic and acidic residues" evidence="6">
    <location>
        <begin position="1064"/>
        <end position="1074"/>
    </location>
</feature>
<feature type="domain" description="Ig-like" evidence="8">
    <location>
        <begin position="1802"/>
        <end position="1877"/>
    </location>
</feature>
<evidence type="ECO:0000256" key="5">
    <source>
        <dbReference type="ARBA" id="ARBA00023180"/>
    </source>
</evidence>
<evidence type="ECO:0000256" key="2">
    <source>
        <dbReference type="ARBA" id="ARBA00022729"/>
    </source>
</evidence>
<dbReference type="SMART" id="SM00409">
    <property type="entry name" value="IG"/>
    <property type="match status" value="9"/>
</dbReference>